<dbReference type="AlphaFoldDB" id="A0A6A6TME2"/>
<evidence type="ECO:0000256" key="1">
    <source>
        <dbReference type="ARBA" id="ARBA00001974"/>
    </source>
</evidence>
<reference evidence="7" key="1">
    <citation type="journal article" date="2020" name="Stud. Mycol.">
        <title>101 Dothideomycetes genomes: a test case for predicting lifestyles and emergence of pathogens.</title>
        <authorList>
            <person name="Haridas S."/>
            <person name="Albert R."/>
            <person name="Binder M."/>
            <person name="Bloem J."/>
            <person name="Labutti K."/>
            <person name="Salamov A."/>
            <person name="Andreopoulos B."/>
            <person name="Baker S."/>
            <person name="Barry K."/>
            <person name="Bills G."/>
            <person name="Bluhm B."/>
            <person name="Cannon C."/>
            <person name="Castanera R."/>
            <person name="Culley D."/>
            <person name="Daum C."/>
            <person name="Ezra D."/>
            <person name="Gonzalez J."/>
            <person name="Henrissat B."/>
            <person name="Kuo A."/>
            <person name="Liang C."/>
            <person name="Lipzen A."/>
            <person name="Lutzoni F."/>
            <person name="Magnuson J."/>
            <person name="Mondo S."/>
            <person name="Nolan M."/>
            <person name="Ohm R."/>
            <person name="Pangilinan J."/>
            <person name="Park H.-J."/>
            <person name="Ramirez L."/>
            <person name="Alfaro M."/>
            <person name="Sun H."/>
            <person name="Tritt A."/>
            <person name="Yoshinaga Y."/>
            <person name="Zwiers L.-H."/>
            <person name="Turgeon B."/>
            <person name="Goodwin S."/>
            <person name="Spatafora J."/>
            <person name="Crous P."/>
            <person name="Grigoriev I."/>
        </authorList>
    </citation>
    <scope>NUCLEOTIDE SEQUENCE</scope>
    <source>
        <strain evidence="7">CBS 122681</strain>
    </source>
</reference>
<keyword evidence="8" id="KW-1185">Reference proteome</keyword>
<name>A0A6A6TME2_9PLEO</name>
<feature type="domain" description="FAD-binding" evidence="6">
    <location>
        <begin position="329"/>
        <end position="368"/>
    </location>
</feature>
<dbReference type="Proteomes" id="UP000799324">
    <property type="component" value="Unassembled WGS sequence"/>
</dbReference>
<evidence type="ECO:0000256" key="2">
    <source>
        <dbReference type="ARBA" id="ARBA00022630"/>
    </source>
</evidence>
<keyword evidence="4" id="KW-0560">Oxidoreductase</keyword>
<dbReference type="InterPro" id="IPR036188">
    <property type="entry name" value="FAD/NAD-bd_sf"/>
</dbReference>
<keyword evidence="5" id="KW-0503">Monooxygenase</keyword>
<evidence type="ECO:0000313" key="8">
    <source>
        <dbReference type="Proteomes" id="UP000799324"/>
    </source>
</evidence>
<keyword evidence="2" id="KW-0285">Flavoprotein</keyword>
<evidence type="ECO:0000256" key="4">
    <source>
        <dbReference type="ARBA" id="ARBA00023002"/>
    </source>
</evidence>
<dbReference type="OrthoDB" id="47494at2759"/>
<dbReference type="GO" id="GO:0071949">
    <property type="term" value="F:FAD binding"/>
    <property type="evidence" value="ECO:0007669"/>
    <property type="project" value="InterPro"/>
</dbReference>
<dbReference type="Pfam" id="PF13450">
    <property type="entry name" value="NAD_binding_8"/>
    <property type="match status" value="1"/>
</dbReference>
<dbReference type="PANTHER" id="PTHR47178:SF5">
    <property type="entry name" value="FAD-BINDING DOMAIN-CONTAINING PROTEIN"/>
    <property type="match status" value="1"/>
</dbReference>
<comment type="cofactor">
    <cofactor evidence="1">
        <name>FAD</name>
        <dbReference type="ChEBI" id="CHEBI:57692"/>
    </cofactor>
</comment>
<dbReference type="GO" id="GO:0004497">
    <property type="term" value="F:monooxygenase activity"/>
    <property type="evidence" value="ECO:0007669"/>
    <property type="project" value="UniProtKB-KW"/>
</dbReference>
<gene>
    <name evidence="7" type="ORF">K491DRAFT_701891</name>
</gene>
<evidence type="ECO:0000259" key="6">
    <source>
        <dbReference type="Pfam" id="PF01494"/>
    </source>
</evidence>
<evidence type="ECO:0000256" key="5">
    <source>
        <dbReference type="ARBA" id="ARBA00023033"/>
    </source>
</evidence>
<dbReference type="Gene3D" id="3.50.50.60">
    <property type="entry name" value="FAD/NAD(P)-binding domain"/>
    <property type="match status" value="1"/>
</dbReference>
<protein>
    <submittedName>
        <fullName evidence="7">Cercosporin toxin biosynthesis protein</fullName>
    </submittedName>
</protein>
<dbReference type="SUPFAM" id="SSF51905">
    <property type="entry name" value="FAD/NAD(P)-binding domain"/>
    <property type="match status" value="1"/>
</dbReference>
<sequence length="409" mass="44311">MSSPKVLIIGGGIGGLTLAQALHKHEIHFHVFERDPVVSYRSQGYRIRINGDGITALQKCVPEAVWATLEASASTTPMGFTQLDALTGLEPPKKGAAGPPPGARNMKSVAFDRTVLRQVLLTGLQDSISYGKAFQRYETTPSGVTAFFSDGTSVSGDFLVGVDGTNSAVRKQYLPGMKVVDTNGRCIYGKTFITQSLTSSVTPKAQKNMTIIEQKLSEDDTLSLFLEPVRFANPELVPITNVTAGEVEHVRDYIYWVLLAKKHVFENALARNEDLLRLPPTQAAKLAVNLTSEWHETIRPLLTEQSETLASSLRISAAVPDIQAWKPSTRVTLLGDAAHPMTPTAGFGAVTALRDAAGLLDAILKGISNDSMGEYEDQMRKYANEAIKDGKLAAEKFIGKFSFDGLESV</sequence>
<evidence type="ECO:0000313" key="7">
    <source>
        <dbReference type="EMBL" id="KAF2660103.1"/>
    </source>
</evidence>
<accession>A0A6A6TME2</accession>
<dbReference type="PRINTS" id="PR00420">
    <property type="entry name" value="RNGMNOXGNASE"/>
</dbReference>
<dbReference type="InterPro" id="IPR002938">
    <property type="entry name" value="FAD-bd"/>
</dbReference>
<evidence type="ECO:0000256" key="3">
    <source>
        <dbReference type="ARBA" id="ARBA00022827"/>
    </source>
</evidence>
<dbReference type="PANTHER" id="PTHR47178">
    <property type="entry name" value="MONOOXYGENASE, FAD-BINDING"/>
    <property type="match status" value="1"/>
</dbReference>
<keyword evidence="3" id="KW-0274">FAD</keyword>
<proteinExistence type="predicted"/>
<organism evidence="7 8">
    <name type="scientific">Lophiostoma macrostomum CBS 122681</name>
    <dbReference type="NCBI Taxonomy" id="1314788"/>
    <lineage>
        <taxon>Eukaryota</taxon>
        <taxon>Fungi</taxon>
        <taxon>Dikarya</taxon>
        <taxon>Ascomycota</taxon>
        <taxon>Pezizomycotina</taxon>
        <taxon>Dothideomycetes</taxon>
        <taxon>Pleosporomycetidae</taxon>
        <taxon>Pleosporales</taxon>
        <taxon>Lophiostomataceae</taxon>
        <taxon>Lophiostoma</taxon>
    </lineage>
</organism>
<dbReference type="EMBL" id="MU004302">
    <property type="protein sequence ID" value="KAF2660103.1"/>
    <property type="molecule type" value="Genomic_DNA"/>
</dbReference>
<dbReference type="Pfam" id="PF01494">
    <property type="entry name" value="FAD_binding_3"/>
    <property type="match status" value="1"/>
</dbReference>